<dbReference type="CDD" id="cd00609">
    <property type="entry name" value="AAT_like"/>
    <property type="match status" value="1"/>
</dbReference>
<dbReference type="SUPFAM" id="SSF53383">
    <property type="entry name" value="PLP-dependent transferases"/>
    <property type="match status" value="1"/>
</dbReference>
<evidence type="ECO:0000256" key="11">
    <source>
        <dbReference type="ARBA" id="ARBA00047481"/>
    </source>
</evidence>
<comment type="subunit">
    <text evidence="5 12">Homodimer.</text>
</comment>
<evidence type="ECO:0000256" key="4">
    <source>
        <dbReference type="ARBA" id="ARBA00007970"/>
    </source>
</evidence>
<evidence type="ECO:0000313" key="16">
    <source>
        <dbReference type="Proteomes" id="UP000505306"/>
    </source>
</evidence>
<dbReference type="GO" id="GO:0030170">
    <property type="term" value="F:pyridoxal phosphate binding"/>
    <property type="evidence" value="ECO:0007669"/>
    <property type="project" value="InterPro"/>
</dbReference>
<dbReference type="InterPro" id="IPR005861">
    <property type="entry name" value="HisP_aminotrans"/>
</dbReference>
<evidence type="ECO:0000256" key="8">
    <source>
        <dbReference type="ARBA" id="ARBA00022679"/>
    </source>
</evidence>
<dbReference type="GO" id="GO:0004400">
    <property type="term" value="F:histidinol-phosphate transaminase activity"/>
    <property type="evidence" value="ECO:0007669"/>
    <property type="project" value="UniProtKB-UniRule"/>
</dbReference>
<dbReference type="UniPathway" id="UPA00031">
    <property type="reaction ID" value="UER00012"/>
</dbReference>
<dbReference type="PANTHER" id="PTHR42885:SF2">
    <property type="entry name" value="HISTIDINOL-PHOSPHATE AMINOTRANSFERASE"/>
    <property type="match status" value="1"/>
</dbReference>
<evidence type="ECO:0000256" key="12">
    <source>
        <dbReference type="HAMAP-Rule" id="MF_01023"/>
    </source>
</evidence>
<organism evidence="15 16">
    <name type="scientific">Rasiella rasia</name>
    <dbReference type="NCBI Taxonomy" id="2744027"/>
    <lineage>
        <taxon>Bacteria</taxon>
        <taxon>Pseudomonadati</taxon>
        <taxon>Bacteroidota</taxon>
        <taxon>Flavobacteriia</taxon>
        <taxon>Flavobacteriales</taxon>
        <taxon>Flavobacteriaceae</taxon>
        <taxon>Rasiella</taxon>
    </lineage>
</organism>
<dbReference type="Gene3D" id="3.40.640.10">
    <property type="entry name" value="Type I PLP-dependent aspartate aminotransferase-like (Major domain)"/>
    <property type="match status" value="1"/>
</dbReference>
<dbReference type="KEGG" id="mgel:G5B37_02465"/>
<reference evidence="15 16" key="1">
    <citation type="submission" date="2020-02" db="EMBL/GenBank/DDBJ databases">
        <title>Complete genome sequence of Flavobacteriaceae bacterium.</title>
        <authorList>
            <person name="Kim S.-J."/>
            <person name="Kim Y.-S."/>
            <person name="Kim K.-H."/>
        </authorList>
    </citation>
    <scope>NUCLEOTIDE SEQUENCE [LARGE SCALE GENOMIC DNA]</scope>
    <source>
        <strain evidence="15 16">RR4-40</strain>
    </source>
</reference>
<keyword evidence="6 12" id="KW-0032">Aminotransferase</keyword>
<keyword evidence="9 12" id="KW-0663">Pyridoxal phosphate</keyword>
<dbReference type="InterPro" id="IPR015422">
    <property type="entry name" value="PyrdxlP-dep_Trfase_small"/>
</dbReference>
<dbReference type="RefSeq" id="WP_164678471.1">
    <property type="nucleotide sequence ID" value="NZ_CP049057.1"/>
</dbReference>
<keyword evidence="7 12" id="KW-0028">Amino-acid biosynthesis</keyword>
<dbReference type="AlphaFoldDB" id="A0A6G6GIR3"/>
<dbReference type="Proteomes" id="UP000505306">
    <property type="component" value="Chromosome"/>
</dbReference>
<comment type="pathway">
    <text evidence="3">Lipid metabolism.</text>
</comment>
<evidence type="ECO:0000256" key="2">
    <source>
        <dbReference type="ARBA" id="ARBA00005011"/>
    </source>
</evidence>
<comment type="similarity">
    <text evidence="4 12">Belongs to the class-II pyridoxal-phosphate-dependent aminotransferase family. Histidinol-phosphate aminotransferase subfamily.</text>
</comment>
<feature type="domain" description="Aminotransferase class I/classII large" evidence="14">
    <location>
        <begin position="47"/>
        <end position="343"/>
    </location>
</feature>
<dbReference type="InterPro" id="IPR015424">
    <property type="entry name" value="PyrdxlP-dep_Trfase"/>
</dbReference>
<keyword evidence="10 12" id="KW-0368">Histidine biosynthesis</keyword>
<evidence type="ECO:0000256" key="6">
    <source>
        <dbReference type="ARBA" id="ARBA00022576"/>
    </source>
</evidence>
<protein>
    <recommendedName>
        <fullName evidence="12">Histidinol-phosphate aminotransferase</fullName>
        <ecNumber evidence="12">2.6.1.9</ecNumber>
    </recommendedName>
    <alternativeName>
        <fullName evidence="12">Imidazole acetol-phosphate transaminase</fullName>
    </alternativeName>
</protein>
<dbReference type="HAMAP" id="MF_01023">
    <property type="entry name" value="HisC_aminotrans_2"/>
    <property type="match status" value="1"/>
</dbReference>
<dbReference type="PANTHER" id="PTHR42885">
    <property type="entry name" value="HISTIDINOL-PHOSPHATE AMINOTRANSFERASE-RELATED"/>
    <property type="match status" value="1"/>
</dbReference>
<dbReference type="InterPro" id="IPR004839">
    <property type="entry name" value="Aminotransferase_I/II_large"/>
</dbReference>
<evidence type="ECO:0000256" key="7">
    <source>
        <dbReference type="ARBA" id="ARBA00022605"/>
    </source>
</evidence>
<name>A0A6G6GIR3_9FLAO</name>
<feature type="modified residue" description="N6-(pyridoxal phosphate)lysine" evidence="12">
    <location>
        <position position="210"/>
    </location>
</feature>
<evidence type="ECO:0000313" key="15">
    <source>
        <dbReference type="EMBL" id="QIE58465.1"/>
    </source>
</evidence>
<keyword evidence="8 12" id="KW-0808">Transferase</keyword>
<keyword evidence="13" id="KW-0175">Coiled coil</keyword>
<dbReference type="InterPro" id="IPR001917">
    <property type="entry name" value="Aminotrans_II_pyridoxalP_BS"/>
</dbReference>
<dbReference type="Pfam" id="PF00155">
    <property type="entry name" value="Aminotran_1_2"/>
    <property type="match status" value="1"/>
</dbReference>
<evidence type="ECO:0000256" key="1">
    <source>
        <dbReference type="ARBA" id="ARBA00001933"/>
    </source>
</evidence>
<dbReference type="EC" id="2.6.1.9" evidence="12"/>
<evidence type="ECO:0000256" key="10">
    <source>
        <dbReference type="ARBA" id="ARBA00023102"/>
    </source>
</evidence>
<sequence>MKKRLETQRLVRSNVLNMRAYSSARNEFKSAGDDFIFMDANENPFENGLNRYPDPNQSQLKKTLASLKGVSPSQILLGNGSDEVLDLLFRAYCEPKLDAVITLPPTYGMYKVLANLNAVKILQAPLNENFEIDIASVLKAVTEHTKIIFLCSPNNPTGNVIEANKIKFLLSNFNGLVVIDEAYIDFCETESWITYLNDFSNLVVTQTFSKAFGMAGIRLGVCYAGTAIISVLHKIKPPYNVNALTQQAALNLLDKMPKVEKEIDKIKRNRGMLSDNLERLTFVKKVFPSQANFLLIEVDDAQKRYHQLIEKGIVIRNRTNEYGCKNMLRITVGTEKENKELIKTMRLLQN</sequence>
<dbReference type="InterPro" id="IPR015421">
    <property type="entry name" value="PyrdxlP-dep_Trfase_major"/>
</dbReference>
<dbReference type="NCBIfam" id="TIGR01141">
    <property type="entry name" value="hisC"/>
    <property type="match status" value="1"/>
</dbReference>
<evidence type="ECO:0000259" key="14">
    <source>
        <dbReference type="Pfam" id="PF00155"/>
    </source>
</evidence>
<comment type="catalytic activity">
    <reaction evidence="11 12">
        <text>L-histidinol phosphate + 2-oxoglutarate = 3-(imidazol-4-yl)-2-oxopropyl phosphate + L-glutamate</text>
        <dbReference type="Rhea" id="RHEA:23744"/>
        <dbReference type="ChEBI" id="CHEBI:16810"/>
        <dbReference type="ChEBI" id="CHEBI:29985"/>
        <dbReference type="ChEBI" id="CHEBI:57766"/>
        <dbReference type="ChEBI" id="CHEBI:57980"/>
        <dbReference type="EC" id="2.6.1.9"/>
    </reaction>
</comment>
<comment type="pathway">
    <text evidence="2 12">Amino-acid biosynthesis; L-histidine biosynthesis; L-histidine from 5-phospho-alpha-D-ribose 1-diphosphate: step 7/9.</text>
</comment>
<evidence type="ECO:0000256" key="13">
    <source>
        <dbReference type="SAM" id="Coils"/>
    </source>
</evidence>
<keyword evidence="16" id="KW-1185">Reference proteome</keyword>
<proteinExistence type="inferred from homology"/>
<evidence type="ECO:0000256" key="5">
    <source>
        <dbReference type="ARBA" id="ARBA00011738"/>
    </source>
</evidence>
<evidence type="ECO:0000256" key="9">
    <source>
        <dbReference type="ARBA" id="ARBA00022898"/>
    </source>
</evidence>
<dbReference type="EMBL" id="CP049057">
    <property type="protein sequence ID" value="QIE58465.1"/>
    <property type="molecule type" value="Genomic_DNA"/>
</dbReference>
<gene>
    <name evidence="12 15" type="primary">hisC</name>
    <name evidence="15" type="ORF">G5B37_02465</name>
</gene>
<accession>A0A6G6GIR3</accession>
<dbReference type="PROSITE" id="PS00599">
    <property type="entry name" value="AA_TRANSFER_CLASS_2"/>
    <property type="match status" value="1"/>
</dbReference>
<comment type="cofactor">
    <cofactor evidence="1 12">
        <name>pyridoxal 5'-phosphate</name>
        <dbReference type="ChEBI" id="CHEBI:597326"/>
    </cofactor>
</comment>
<evidence type="ECO:0000256" key="3">
    <source>
        <dbReference type="ARBA" id="ARBA00005189"/>
    </source>
</evidence>
<dbReference type="Gene3D" id="3.90.1150.10">
    <property type="entry name" value="Aspartate Aminotransferase, domain 1"/>
    <property type="match status" value="1"/>
</dbReference>
<dbReference type="GO" id="GO:0000105">
    <property type="term" value="P:L-histidine biosynthetic process"/>
    <property type="evidence" value="ECO:0007669"/>
    <property type="project" value="UniProtKB-UniRule"/>
</dbReference>
<feature type="coiled-coil region" evidence="13">
    <location>
        <begin position="249"/>
        <end position="311"/>
    </location>
</feature>